<dbReference type="EMBL" id="LSYS01008398">
    <property type="protein sequence ID" value="OPJ69013.1"/>
    <property type="molecule type" value="Genomic_DNA"/>
</dbReference>
<feature type="compositionally biased region" description="Polar residues" evidence="1">
    <location>
        <begin position="82"/>
        <end position="96"/>
    </location>
</feature>
<evidence type="ECO:0000256" key="1">
    <source>
        <dbReference type="SAM" id="MobiDB-lite"/>
    </source>
</evidence>
<protein>
    <submittedName>
        <fullName evidence="2">Uncharacterized protein</fullName>
    </submittedName>
</protein>
<dbReference type="AlphaFoldDB" id="A0A1V4J9Q6"/>
<name>A0A1V4J9Q6_PATFA</name>
<feature type="region of interest" description="Disordered" evidence="1">
    <location>
        <begin position="117"/>
        <end position="154"/>
    </location>
</feature>
<gene>
    <name evidence="2" type="ORF">AV530_013051</name>
</gene>
<feature type="region of interest" description="Disordered" evidence="1">
    <location>
        <begin position="52"/>
        <end position="100"/>
    </location>
</feature>
<feature type="compositionally biased region" description="Basic and acidic residues" evidence="1">
    <location>
        <begin position="144"/>
        <end position="154"/>
    </location>
</feature>
<dbReference type="Proteomes" id="UP000190648">
    <property type="component" value="Unassembled WGS sequence"/>
</dbReference>
<evidence type="ECO:0000313" key="3">
    <source>
        <dbReference type="Proteomes" id="UP000190648"/>
    </source>
</evidence>
<organism evidence="2 3">
    <name type="scientific">Patagioenas fasciata monilis</name>
    <dbReference type="NCBI Taxonomy" id="372326"/>
    <lineage>
        <taxon>Eukaryota</taxon>
        <taxon>Metazoa</taxon>
        <taxon>Chordata</taxon>
        <taxon>Craniata</taxon>
        <taxon>Vertebrata</taxon>
        <taxon>Euteleostomi</taxon>
        <taxon>Archelosauria</taxon>
        <taxon>Archosauria</taxon>
        <taxon>Dinosauria</taxon>
        <taxon>Saurischia</taxon>
        <taxon>Theropoda</taxon>
        <taxon>Coelurosauria</taxon>
        <taxon>Aves</taxon>
        <taxon>Neognathae</taxon>
        <taxon>Neoaves</taxon>
        <taxon>Columbimorphae</taxon>
        <taxon>Columbiformes</taxon>
        <taxon>Columbidae</taxon>
        <taxon>Patagioenas</taxon>
    </lineage>
</organism>
<keyword evidence="3" id="KW-1185">Reference proteome</keyword>
<accession>A0A1V4J9Q6</accession>
<comment type="caution">
    <text evidence="2">The sequence shown here is derived from an EMBL/GenBank/DDBJ whole genome shotgun (WGS) entry which is preliminary data.</text>
</comment>
<sequence length="154" mass="17445">MHVGVFGVLNPCSIPQYTWRTWSVPEAREKQYPLQDVPKPIATMKIDLVAAARGSAETHSSGSYREANSCEENETGPVDIARQTSDTLLQSPTTNHQKFEDRISVLEASYHKLAERLTRVDKEQAQDAASDHYMPQQTSNPDPPYREGHRRHEE</sequence>
<proteinExistence type="predicted"/>
<reference evidence="2 3" key="1">
    <citation type="submission" date="2016-02" db="EMBL/GenBank/DDBJ databases">
        <title>Band-tailed pigeon sequencing and assembly.</title>
        <authorList>
            <person name="Soares A.E."/>
            <person name="Novak B.J."/>
            <person name="Rice E.S."/>
            <person name="O'Connell B."/>
            <person name="Chang D."/>
            <person name="Weber S."/>
            <person name="Shapiro B."/>
        </authorList>
    </citation>
    <scope>NUCLEOTIDE SEQUENCE [LARGE SCALE GENOMIC DNA]</scope>
    <source>
        <strain evidence="2">BTP2013</strain>
        <tissue evidence="2">Blood</tissue>
    </source>
</reference>
<evidence type="ECO:0000313" key="2">
    <source>
        <dbReference type="EMBL" id="OPJ69013.1"/>
    </source>
</evidence>